<dbReference type="EMBL" id="JABSTR010000007">
    <property type="protein sequence ID" value="KAH9376254.1"/>
    <property type="molecule type" value="Genomic_DNA"/>
</dbReference>
<dbReference type="VEuPathDB" id="VectorBase:HLOH_065255"/>
<gene>
    <name evidence="3" type="ORF">HPB48_017438</name>
</gene>
<keyword evidence="4" id="KW-1185">Reference proteome</keyword>
<keyword evidence="2" id="KW-0732">Signal</keyword>
<name>A0A9J6GCS3_HAELO</name>
<feature type="chain" id="PRO_5039907533" evidence="2">
    <location>
        <begin position="31"/>
        <end position="433"/>
    </location>
</feature>
<protein>
    <submittedName>
        <fullName evidence="3">Uncharacterized protein</fullName>
    </submittedName>
</protein>
<feature type="compositionally biased region" description="Polar residues" evidence="1">
    <location>
        <begin position="246"/>
        <end position="255"/>
    </location>
</feature>
<dbReference type="AlphaFoldDB" id="A0A9J6GCS3"/>
<evidence type="ECO:0000256" key="1">
    <source>
        <dbReference type="SAM" id="MobiDB-lite"/>
    </source>
</evidence>
<feature type="region of interest" description="Disordered" evidence="1">
    <location>
        <begin position="313"/>
        <end position="345"/>
    </location>
</feature>
<comment type="caution">
    <text evidence="3">The sequence shown here is derived from an EMBL/GenBank/DDBJ whole genome shotgun (WGS) entry which is preliminary data.</text>
</comment>
<feature type="region of interest" description="Disordered" evidence="1">
    <location>
        <begin position="181"/>
        <end position="256"/>
    </location>
</feature>
<proteinExistence type="predicted"/>
<dbReference type="OrthoDB" id="5976811at2759"/>
<accession>A0A9J6GCS3</accession>
<organism evidence="3 4">
    <name type="scientific">Haemaphysalis longicornis</name>
    <name type="common">Bush tick</name>
    <dbReference type="NCBI Taxonomy" id="44386"/>
    <lineage>
        <taxon>Eukaryota</taxon>
        <taxon>Metazoa</taxon>
        <taxon>Ecdysozoa</taxon>
        <taxon>Arthropoda</taxon>
        <taxon>Chelicerata</taxon>
        <taxon>Arachnida</taxon>
        <taxon>Acari</taxon>
        <taxon>Parasitiformes</taxon>
        <taxon>Ixodida</taxon>
        <taxon>Ixodoidea</taxon>
        <taxon>Ixodidae</taxon>
        <taxon>Haemaphysalinae</taxon>
        <taxon>Haemaphysalis</taxon>
    </lineage>
</organism>
<reference evidence="3 4" key="1">
    <citation type="journal article" date="2020" name="Cell">
        <title>Large-Scale Comparative Analyses of Tick Genomes Elucidate Their Genetic Diversity and Vector Capacities.</title>
        <authorList>
            <consortium name="Tick Genome and Microbiome Consortium (TIGMIC)"/>
            <person name="Jia N."/>
            <person name="Wang J."/>
            <person name="Shi W."/>
            <person name="Du L."/>
            <person name="Sun Y."/>
            <person name="Zhan W."/>
            <person name="Jiang J.F."/>
            <person name="Wang Q."/>
            <person name="Zhang B."/>
            <person name="Ji P."/>
            <person name="Bell-Sakyi L."/>
            <person name="Cui X.M."/>
            <person name="Yuan T.T."/>
            <person name="Jiang B.G."/>
            <person name="Yang W.F."/>
            <person name="Lam T.T."/>
            <person name="Chang Q.C."/>
            <person name="Ding S.J."/>
            <person name="Wang X.J."/>
            <person name="Zhu J.G."/>
            <person name="Ruan X.D."/>
            <person name="Zhao L."/>
            <person name="Wei J.T."/>
            <person name="Ye R.Z."/>
            <person name="Que T.C."/>
            <person name="Du C.H."/>
            <person name="Zhou Y.H."/>
            <person name="Cheng J.X."/>
            <person name="Dai P.F."/>
            <person name="Guo W.B."/>
            <person name="Han X.H."/>
            <person name="Huang E.J."/>
            <person name="Li L.F."/>
            <person name="Wei W."/>
            <person name="Gao Y.C."/>
            <person name="Liu J.Z."/>
            <person name="Shao H.Z."/>
            <person name="Wang X."/>
            <person name="Wang C.C."/>
            <person name="Yang T.C."/>
            <person name="Huo Q.B."/>
            <person name="Li W."/>
            <person name="Chen H.Y."/>
            <person name="Chen S.E."/>
            <person name="Zhou L.G."/>
            <person name="Ni X.B."/>
            <person name="Tian J.H."/>
            <person name="Sheng Y."/>
            <person name="Liu T."/>
            <person name="Pan Y.S."/>
            <person name="Xia L.Y."/>
            <person name="Li J."/>
            <person name="Zhao F."/>
            <person name="Cao W.C."/>
        </authorList>
    </citation>
    <scope>NUCLEOTIDE SEQUENCE [LARGE SCALE GENOMIC DNA]</scope>
    <source>
        <strain evidence="3">HaeL-2018</strain>
    </source>
</reference>
<evidence type="ECO:0000313" key="3">
    <source>
        <dbReference type="EMBL" id="KAH9376254.1"/>
    </source>
</evidence>
<evidence type="ECO:0000256" key="2">
    <source>
        <dbReference type="SAM" id="SignalP"/>
    </source>
</evidence>
<feature type="compositionally biased region" description="Basic and acidic residues" evidence="1">
    <location>
        <begin position="318"/>
        <end position="340"/>
    </location>
</feature>
<sequence>MRVAARLRVQLSLSTHLLLLPLLIIASSRAVFTAASTLGDDASSGELESSTAAAASCPPDDQCDTKKWCWALLASDGKKAGSEDDDGAKCLDELVVDQCGCCRECVRDSPGLPCGGSRRRGVCKAPLECLADVAVGRIAEPLEEGTCHGSRSSSSVSIRTSLSAPFSMPFSFFSLRVPRSSSRSRRKVSPNTALAGRTYPPSSSEDSDRAERVPSHPQTRYKNPPPPAAASRRRRVSREGARNSIRDSGQTTSTPGFVLIQPEDFVFPVDGPGKPRRRCSAKRVRVCRSVQKVLPFRSFCLRFLLLLRLPGSHSASQRGDDVTRDVTRRRETPAKAERAHAARRSFSTGLQREVSSYESAPSLTNKAGACAIIESKKLFRAPLVPTPGALCFPPLLIGAQTDDEKRLVKWSGRRKQRVITGAAAAQRPDSEAE</sequence>
<feature type="signal peptide" evidence="2">
    <location>
        <begin position="1"/>
        <end position="30"/>
    </location>
</feature>
<dbReference type="Proteomes" id="UP000821853">
    <property type="component" value="Chromosome 5"/>
</dbReference>
<evidence type="ECO:0000313" key="4">
    <source>
        <dbReference type="Proteomes" id="UP000821853"/>
    </source>
</evidence>